<reference evidence="4 5" key="1">
    <citation type="journal article" date="2015" name="Proc. Natl. Acad. Sci. U.S.A.">
        <title>The resurrection genome of Boea hygrometrica: A blueprint for survival of dehydration.</title>
        <authorList>
            <person name="Xiao L."/>
            <person name="Yang G."/>
            <person name="Zhang L."/>
            <person name="Yang X."/>
            <person name="Zhao S."/>
            <person name="Ji Z."/>
            <person name="Zhou Q."/>
            <person name="Hu M."/>
            <person name="Wang Y."/>
            <person name="Chen M."/>
            <person name="Xu Y."/>
            <person name="Jin H."/>
            <person name="Xiao X."/>
            <person name="Hu G."/>
            <person name="Bao F."/>
            <person name="Hu Y."/>
            <person name="Wan P."/>
            <person name="Li L."/>
            <person name="Deng X."/>
            <person name="Kuang T."/>
            <person name="Xiang C."/>
            <person name="Zhu J.K."/>
            <person name="Oliver M.J."/>
            <person name="He Y."/>
        </authorList>
    </citation>
    <scope>NUCLEOTIDE SEQUENCE [LARGE SCALE GENOMIC DNA]</scope>
    <source>
        <strain evidence="5">cv. XS01</strain>
    </source>
</reference>
<feature type="region of interest" description="Disordered" evidence="1">
    <location>
        <begin position="84"/>
        <end position="144"/>
    </location>
</feature>
<feature type="transmembrane region" description="Helical" evidence="2">
    <location>
        <begin position="159"/>
        <end position="182"/>
    </location>
</feature>
<dbReference type="Gene3D" id="2.60.40.420">
    <property type="entry name" value="Cupredoxins - blue copper proteins"/>
    <property type="match status" value="1"/>
</dbReference>
<dbReference type="InterPro" id="IPR039391">
    <property type="entry name" value="Phytocyanin-like"/>
</dbReference>
<dbReference type="PROSITE" id="PS51485">
    <property type="entry name" value="PHYTOCYANIN"/>
    <property type="match status" value="1"/>
</dbReference>
<feature type="compositionally biased region" description="Low complexity" evidence="1">
    <location>
        <begin position="127"/>
        <end position="136"/>
    </location>
</feature>
<protein>
    <submittedName>
        <fullName evidence="4">Early nodulin-like protein 2-like</fullName>
    </submittedName>
</protein>
<feature type="compositionally biased region" description="Low complexity" evidence="1">
    <location>
        <begin position="101"/>
        <end position="111"/>
    </location>
</feature>
<proteinExistence type="predicted"/>
<keyword evidence="2" id="KW-1133">Transmembrane helix</keyword>
<dbReference type="Proteomes" id="UP000250235">
    <property type="component" value="Unassembled WGS sequence"/>
</dbReference>
<evidence type="ECO:0000313" key="4">
    <source>
        <dbReference type="EMBL" id="KZV49125.1"/>
    </source>
</evidence>
<dbReference type="InterPro" id="IPR008972">
    <property type="entry name" value="Cupredoxin"/>
</dbReference>
<evidence type="ECO:0000256" key="1">
    <source>
        <dbReference type="SAM" id="MobiDB-lite"/>
    </source>
</evidence>
<evidence type="ECO:0000313" key="5">
    <source>
        <dbReference type="Proteomes" id="UP000250235"/>
    </source>
</evidence>
<dbReference type="PANTHER" id="PTHR33021:SF185">
    <property type="entry name" value="EARLY NODULIN-LIKE PROTEIN 3-RELATED"/>
    <property type="match status" value="1"/>
</dbReference>
<evidence type="ECO:0000256" key="2">
    <source>
        <dbReference type="SAM" id="Phobius"/>
    </source>
</evidence>
<dbReference type="Pfam" id="PF02298">
    <property type="entry name" value="Cu_bind_like"/>
    <property type="match status" value="1"/>
</dbReference>
<accession>A0A2Z7CRX6</accession>
<dbReference type="OrthoDB" id="2015640at2759"/>
<dbReference type="GO" id="GO:0005886">
    <property type="term" value="C:plasma membrane"/>
    <property type="evidence" value="ECO:0007669"/>
    <property type="project" value="TreeGrafter"/>
</dbReference>
<organism evidence="4 5">
    <name type="scientific">Dorcoceras hygrometricum</name>
    <dbReference type="NCBI Taxonomy" id="472368"/>
    <lineage>
        <taxon>Eukaryota</taxon>
        <taxon>Viridiplantae</taxon>
        <taxon>Streptophyta</taxon>
        <taxon>Embryophyta</taxon>
        <taxon>Tracheophyta</taxon>
        <taxon>Spermatophyta</taxon>
        <taxon>Magnoliopsida</taxon>
        <taxon>eudicotyledons</taxon>
        <taxon>Gunneridae</taxon>
        <taxon>Pentapetalae</taxon>
        <taxon>asterids</taxon>
        <taxon>lamiids</taxon>
        <taxon>Lamiales</taxon>
        <taxon>Gesneriaceae</taxon>
        <taxon>Didymocarpoideae</taxon>
        <taxon>Trichosporeae</taxon>
        <taxon>Loxocarpinae</taxon>
        <taxon>Dorcoceras</taxon>
    </lineage>
</organism>
<dbReference type="AlphaFoldDB" id="A0A2Z7CRX6"/>
<name>A0A2Z7CRX6_9LAMI</name>
<keyword evidence="5" id="KW-1185">Reference proteome</keyword>
<sequence length="185" mass="19946">MRFLVNDTLLFKYKKGSDSVLVVNRDDYDKCNSGKPILKLDDGDSVFKFDRSGHFFFISGKKSNCDKGQKLIIVVLAVRHDHDHDNDNDHRHGLPPPPLAEAPGLAAPGPEWETPPPAADQQPYPSPVYSVPPGVGDTPLAVNGTGGQPLRRSFAPLEFGPSVFLVSAVSLILCTVGLLGLVGSF</sequence>
<evidence type="ECO:0000259" key="3">
    <source>
        <dbReference type="PROSITE" id="PS51485"/>
    </source>
</evidence>
<keyword evidence="2" id="KW-0812">Transmembrane</keyword>
<dbReference type="GO" id="GO:0009055">
    <property type="term" value="F:electron transfer activity"/>
    <property type="evidence" value="ECO:0007669"/>
    <property type="project" value="InterPro"/>
</dbReference>
<dbReference type="EMBL" id="KQ993445">
    <property type="protein sequence ID" value="KZV49125.1"/>
    <property type="molecule type" value="Genomic_DNA"/>
</dbReference>
<dbReference type="SUPFAM" id="SSF49503">
    <property type="entry name" value="Cupredoxins"/>
    <property type="match status" value="1"/>
</dbReference>
<feature type="domain" description="Phytocyanin" evidence="3">
    <location>
        <begin position="1"/>
        <end position="77"/>
    </location>
</feature>
<gene>
    <name evidence="4" type="ORF">F511_43685</name>
</gene>
<keyword evidence="2" id="KW-0472">Membrane</keyword>
<dbReference type="PANTHER" id="PTHR33021">
    <property type="entry name" value="BLUE COPPER PROTEIN"/>
    <property type="match status" value="1"/>
</dbReference>
<dbReference type="InterPro" id="IPR003245">
    <property type="entry name" value="Phytocyanin_dom"/>
</dbReference>